<organism evidence="2 3">
    <name type="scientific">Arabis nemorensis</name>
    <dbReference type="NCBI Taxonomy" id="586526"/>
    <lineage>
        <taxon>Eukaryota</taxon>
        <taxon>Viridiplantae</taxon>
        <taxon>Streptophyta</taxon>
        <taxon>Embryophyta</taxon>
        <taxon>Tracheophyta</taxon>
        <taxon>Spermatophyta</taxon>
        <taxon>Magnoliopsida</taxon>
        <taxon>eudicotyledons</taxon>
        <taxon>Gunneridae</taxon>
        <taxon>Pentapetalae</taxon>
        <taxon>rosids</taxon>
        <taxon>malvids</taxon>
        <taxon>Brassicales</taxon>
        <taxon>Brassicaceae</taxon>
        <taxon>Arabideae</taxon>
        <taxon>Arabis</taxon>
    </lineage>
</organism>
<accession>A0A565AU13</accession>
<protein>
    <submittedName>
        <fullName evidence="2">Uncharacterized protein</fullName>
    </submittedName>
</protein>
<name>A0A565AU13_9BRAS</name>
<comment type="caution">
    <text evidence="2">The sequence shown here is derived from an EMBL/GenBank/DDBJ whole genome shotgun (WGS) entry which is preliminary data.</text>
</comment>
<proteinExistence type="predicted"/>
<reference evidence="2" key="1">
    <citation type="submission" date="2019-07" db="EMBL/GenBank/DDBJ databases">
        <authorList>
            <person name="Dittberner H."/>
        </authorList>
    </citation>
    <scope>NUCLEOTIDE SEQUENCE [LARGE SCALE GENOMIC DNA]</scope>
</reference>
<keyword evidence="3" id="KW-1185">Reference proteome</keyword>
<sequence>MSTEEQEKNQLLLEDDPEAETQEMEPATVAKDAATGEELTPLDGLSVIPTAQS</sequence>
<dbReference type="AlphaFoldDB" id="A0A565AU13"/>
<feature type="region of interest" description="Disordered" evidence="1">
    <location>
        <begin position="1"/>
        <end position="53"/>
    </location>
</feature>
<evidence type="ECO:0000313" key="2">
    <source>
        <dbReference type="EMBL" id="VVA92842.1"/>
    </source>
</evidence>
<evidence type="ECO:0000313" key="3">
    <source>
        <dbReference type="Proteomes" id="UP000489600"/>
    </source>
</evidence>
<feature type="compositionally biased region" description="Acidic residues" evidence="1">
    <location>
        <begin position="13"/>
        <end position="23"/>
    </location>
</feature>
<gene>
    <name evidence="2" type="ORF">ANE_LOCUS3287</name>
</gene>
<dbReference type="Proteomes" id="UP000489600">
    <property type="component" value="Unassembled WGS sequence"/>
</dbReference>
<dbReference type="EMBL" id="CABITT030000001">
    <property type="protein sequence ID" value="VVA92842.1"/>
    <property type="molecule type" value="Genomic_DNA"/>
</dbReference>
<evidence type="ECO:0000256" key="1">
    <source>
        <dbReference type="SAM" id="MobiDB-lite"/>
    </source>
</evidence>